<protein>
    <submittedName>
        <fullName evidence="1">Uncharacterized protein</fullName>
    </submittedName>
</protein>
<name>A0A558GXJ3_PAENT</name>
<reference evidence="1 2" key="1">
    <citation type="submission" date="2019-07" db="EMBL/GenBank/DDBJ databases">
        <title>Diversity of Bacteria from Kongsfjorden, Arctic.</title>
        <authorList>
            <person name="Yu Y."/>
        </authorList>
    </citation>
    <scope>NUCLEOTIDE SEQUENCE [LARGE SCALE GENOMIC DNA]</scope>
    <source>
        <strain evidence="1 2">SM1928</strain>
    </source>
</reference>
<dbReference type="AlphaFoldDB" id="A0A558GXJ3"/>
<evidence type="ECO:0000313" key="2">
    <source>
        <dbReference type="Proteomes" id="UP000316500"/>
    </source>
</evidence>
<gene>
    <name evidence="1" type="ORF">FQP90_13720</name>
</gene>
<dbReference type="RefSeq" id="WP_144651396.1">
    <property type="nucleotide sequence ID" value="NZ_VNFK01000010.1"/>
</dbReference>
<sequence>MSARDDLAQIITNNRTIWVTNTEHLAMEQAQADAIIAAGYSKPTNEQTAAVTAMAGISEAMDSMFRGQATQQETLNQIAKTLGAYEIERT</sequence>
<proteinExistence type="predicted"/>
<accession>A0A558GXJ3</accession>
<organism evidence="1 2">
    <name type="scientific">Paenarthrobacter nitroguajacolicus</name>
    <name type="common">Arthrobacter nitroguajacolicus</name>
    <dbReference type="NCBI Taxonomy" id="211146"/>
    <lineage>
        <taxon>Bacteria</taxon>
        <taxon>Bacillati</taxon>
        <taxon>Actinomycetota</taxon>
        <taxon>Actinomycetes</taxon>
        <taxon>Micrococcales</taxon>
        <taxon>Micrococcaceae</taxon>
        <taxon>Paenarthrobacter</taxon>
    </lineage>
</organism>
<dbReference type="Proteomes" id="UP000316500">
    <property type="component" value="Unassembled WGS sequence"/>
</dbReference>
<evidence type="ECO:0000313" key="1">
    <source>
        <dbReference type="EMBL" id="TVU61594.1"/>
    </source>
</evidence>
<dbReference type="EMBL" id="VNFK01000010">
    <property type="protein sequence ID" value="TVU61594.1"/>
    <property type="molecule type" value="Genomic_DNA"/>
</dbReference>
<comment type="caution">
    <text evidence="1">The sequence shown here is derived from an EMBL/GenBank/DDBJ whole genome shotgun (WGS) entry which is preliminary data.</text>
</comment>